<protein>
    <submittedName>
        <fullName evidence="2">Glycosyltransferase family 61 protein</fullName>
    </submittedName>
</protein>
<organism evidence="2 3">
    <name type="scientific">Mucilaginibacter ginsenosidivorax</name>
    <dbReference type="NCBI Taxonomy" id="862126"/>
    <lineage>
        <taxon>Bacteria</taxon>
        <taxon>Pseudomonadati</taxon>
        <taxon>Bacteroidota</taxon>
        <taxon>Sphingobacteriia</taxon>
        <taxon>Sphingobacteriales</taxon>
        <taxon>Sphingobacteriaceae</taxon>
        <taxon>Mucilaginibacter</taxon>
    </lineage>
</organism>
<name>A0A5B8W316_9SPHI</name>
<dbReference type="Pfam" id="PF04577">
    <property type="entry name" value="Glyco_transf_61"/>
    <property type="match status" value="1"/>
</dbReference>
<dbReference type="Proteomes" id="UP000321362">
    <property type="component" value="Chromosome"/>
</dbReference>
<accession>A0A5B8W316</accession>
<dbReference type="RefSeq" id="WP_147056057.1">
    <property type="nucleotide sequence ID" value="NZ_CP042437.1"/>
</dbReference>
<keyword evidence="3" id="KW-1185">Reference proteome</keyword>
<evidence type="ECO:0000313" key="2">
    <source>
        <dbReference type="EMBL" id="QEC77919.1"/>
    </source>
</evidence>
<dbReference type="EMBL" id="CP042437">
    <property type="protein sequence ID" value="QEC77919.1"/>
    <property type="molecule type" value="Genomic_DNA"/>
</dbReference>
<sequence length="383" mass="43765">MIKTLLKKIWIRCFTGNPYQIKSFTDLYRPKMGEAIDRPESLTGILLHEPGQPIAYDSPLITYNQTVPWQIIGEQPRFKTNGVFREPERYLYSISKGTVWCAVGLVYDSQRRCFIDEPAKEWTVDLSDSALTNIVHFPQKIYLEGTTLSCLTNGADGGFYHFLFESIVKIHFALPVMKYVDHILLNGPATDWKLKWLQRANINTSKIIWTDNTPHYECEQLLFTGRLVNDQQINPWSIAALKALFNIAPTDQSTTHKTVWITRKGASSRDIAWEYKLPEHFPSIEIIDLSGLSAIETIEKMQSATHIIAPHGAGLSNIYLCKKGTHILELYPGGMSFKPCFHRLSSVCQLKHHVAWLNFEDENDDKQGLAFLKTLLNDFVCQN</sequence>
<dbReference type="AlphaFoldDB" id="A0A5B8W316"/>
<dbReference type="KEGG" id="mgk:FSB76_18980"/>
<dbReference type="GO" id="GO:0016757">
    <property type="term" value="F:glycosyltransferase activity"/>
    <property type="evidence" value="ECO:0007669"/>
    <property type="project" value="InterPro"/>
</dbReference>
<evidence type="ECO:0000313" key="3">
    <source>
        <dbReference type="Proteomes" id="UP000321362"/>
    </source>
</evidence>
<reference evidence="2 3" key="1">
    <citation type="journal article" date="2013" name="J. Microbiol.">
        <title>Mucilaginibacter ginsenosidivorax sp. nov., with ginsenoside converting activity isolated from sediment.</title>
        <authorList>
            <person name="Kim J.K."/>
            <person name="Choi T.E."/>
            <person name="Liu Q.M."/>
            <person name="Park H.Y."/>
            <person name="Yi T.H."/>
            <person name="Yoon M.H."/>
            <person name="Kim S.C."/>
            <person name="Im W.T."/>
        </authorList>
    </citation>
    <scope>NUCLEOTIDE SEQUENCE [LARGE SCALE GENOMIC DNA]</scope>
    <source>
        <strain evidence="2 3">KHI28</strain>
    </source>
</reference>
<dbReference type="OrthoDB" id="1156086at2"/>
<evidence type="ECO:0000259" key="1">
    <source>
        <dbReference type="Pfam" id="PF04577"/>
    </source>
</evidence>
<dbReference type="InterPro" id="IPR049625">
    <property type="entry name" value="Glyco_transf_61_cat"/>
</dbReference>
<keyword evidence="2" id="KW-0808">Transferase</keyword>
<proteinExistence type="predicted"/>
<gene>
    <name evidence="2" type="ORF">FSB76_18980</name>
</gene>
<feature type="domain" description="Glycosyltransferase 61 catalytic" evidence="1">
    <location>
        <begin position="159"/>
        <end position="328"/>
    </location>
</feature>